<evidence type="ECO:0000313" key="2">
    <source>
        <dbReference type="Proteomes" id="UP000823775"/>
    </source>
</evidence>
<dbReference type="InterPro" id="IPR051624">
    <property type="entry name" value="RMD1/Sad1-interacting"/>
</dbReference>
<dbReference type="PANTHER" id="PTHR16255">
    <property type="entry name" value="REQUIRED FOR MEIOTIC NUCLEAR DIVISION PROTEIN 1 HOMOLOG"/>
    <property type="match status" value="1"/>
</dbReference>
<gene>
    <name evidence="1" type="ORF">HAX54_040502</name>
</gene>
<dbReference type="PANTHER" id="PTHR16255:SF6">
    <property type="entry name" value="PROTEIN RETARDED ROOT GROWTH-LIKE"/>
    <property type="match status" value="1"/>
</dbReference>
<dbReference type="EMBL" id="JACEIK010000573">
    <property type="protein sequence ID" value="MCD7459265.1"/>
    <property type="molecule type" value="Genomic_DNA"/>
</dbReference>
<keyword evidence="2" id="KW-1185">Reference proteome</keyword>
<proteinExistence type="predicted"/>
<sequence>MKSVTAVSSSIPSLNKVFRTLFPHSTTIPSSFHTLSRNLQNSPIHHRSITLTFSLILRRQSHSLNHGFISSRNKPNFAVAKCLSSISSSAHTVDWNDAVSCSEIEEARLSEAEELALEREEDEDDASATAVKPYIPVRAFFFSTSVDLRSLVEQNKQNFIPPSSRMTNYVVLRFGDTKKAPSADHLKLLTSQLCLLRYLFRDKLLVNHVFISLIKHWIDTI</sequence>
<evidence type="ECO:0000313" key="1">
    <source>
        <dbReference type="EMBL" id="MCD7459265.1"/>
    </source>
</evidence>
<accession>A0ABS8SKE5</accession>
<dbReference type="Proteomes" id="UP000823775">
    <property type="component" value="Unassembled WGS sequence"/>
</dbReference>
<protein>
    <submittedName>
        <fullName evidence="1">Uncharacterized protein</fullName>
    </submittedName>
</protein>
<organism evidence="1 2">
    <name type="scientific">Datura stramonium</name>
    <name type="common">Jimsonweed</name>
    <name type="synonym">Common thornapple</name>
    <dbReference type="NCBI Taxonomy" id="4076"/>
    <lineage>
        <taxon>Eukaryota</taxon>
        <taxon>Viridiplantae</taxon>
        <taxon>Streptophyta</taxon>
        <taxon>Embryophyta</taxon>
        <taxon>Tracheophyta</taxon>
        <taxon>Spermatophyta</taxon>
        <taxon>Magnoliopsida</taxon>
        <taxon>eudicotyledons</taxon>
        <taxon>Gunneridae</taxon>
        <taxon>Pentapetalae</taxon>
        <taxon>asterids</taxon>
        <taxon>lamiids</taxon>
        <taxon>Solanales</taxon>
        <taxon>Solanaceae</taxon>
        <taxon>Solanoideae</taxon>
        <taxon>Datureae</taxon>
        <taxon>Datura</taxon>
    </lineage>
</organism>
<reference evidence="1 2" key="1">
    <citation type="journal article" date="2021" name="BMC Genomics">
        <title>Datura genome reveals duplications of psychoactive alkaloid biosynthetic genes and high mutation rate following tissue culture.</title>
        <authorList>
            <person name="Rajewski A."/>
            <person name="Carter-House D."/>
            <person name="Stajich J."/>
            <person name="Litt A."/>
        </authorList>
    </citation>
    <scope>NUCLEOTIDE SEQUENCE [LARGE SCALE GENOMIC DNA]</scope>
    <source>
        <strain evidence="1">AR-01</strain>
    </source>
</reference>
<comment type="caution">
    <text evidence="1">The sequence shown here is derived from an EMBL/GenBank/DDBJ whole genome shotgun (WGS) entry which is preliminary data.</text>
</comment>
<name>A0ABS8SKE5_DATST</name>